<dbReference type="Pfam" id="PF13921">
    <property type="entry name" value="Myb_DNA-bind_6"/>
    <property type="match status" value="1"/>
</dbReference>
<reference evidence="4" key="1">
    <citation type="journal article" date="2020" name="bioRxiv">
        <title>Comparative genomics of Chlamydomonas.</title>
        <authorList>
            <person name="Craig R.J."/>
            <person name="Hasan A.R."/>
            <person name="Ness R.W."/>
            <person name="Keightley P.D."/>
        </authorList>
    </citation>
    <scope>NUCLEOTIDE SEQUENCE</scope>
    <source>
        <strain evidence="4">CCAP 11/70</strain>
    </source>
</reference>
<dbReference type="Proteomes" id="UP000612055">
    <property type="component" value="Unassembled WGS sequence"/>
</dbReference>
<feature type="compositionally biased region" description="Gly residues" evidence="1">
    <location>
        <begin position="577"/>
        <end position="614"/>
    </location>
</feature>
<feature type="compositionally biased region" description="Low complexity" evidence="1">
    <location>
        <begin position="1"/>
        <end position="16"/>
    </location>
</feature>
<feature type="compositionally biased region" description="Basic residues" evidence="1">
    <location>
        <begin position="236"/>
        <end position="245"/>
    </location>
</feature>
<feature type="compositionally biased region" description="Low complexity" evidence="1">
    <location>
        <begin position="246"/>
        <end position="261"/>
    </location>
</feature>
<dbReference type="OrthoDB" id="2143914at2759"/>
<dbReference type="Gene3D" id="1.10.10.60">
    <property type="entry name" value="Homeodomain-like"/>
    <property type="match status" value="2"/>
</dbReference>
<feature type="region of interest" description="Disordered" evidence="1">
    <location>
        <begin position="217"/>
        <end position="304"/>
    </location>
</feature>
<feature type="region of interest" description="Disordered" evidence="1">
    <location>
        <begin position="510"/>
        <end position="539"/>
    </location>
</feature>
<feature type="compositionally biased region" description="Gly residues" evidence="1">
    <location>
        <begin position="688"/>
        <end position="697"/>
    </location>
</feature>
<accession>A0A836BWG7</accession>
<feature type="region of interest" description="Disordered" evidence="1">
    <location>
        <begin position="876"/>
        <end position="902"/>
    </location>
</feature>
<feature type="domain" description="HTH myb-type" evidence="3">
    <location>
        <begin position="35"/>
        <end position="91"/>
    </location>
</feature>
<proteinExistence type="predicted"/>
<dbReference type="InterPro" id="IPR050560">
    <property type="entry name" value="MYB_TF"/>
</dbReference>
<evidence type="ECO:0000313" key="4">
    <source>
        <dbReference type="EMBL" id="KAG2491470.1"/>
    </source>
</evidence>
<feature type="domain" description="Myb-like" evidence="2">
    <location>
        <begin position="35"/>
        <end position="87"/>
    </location>
</feature>
<dbReference type="SUPFAM" id="SSF46689">
    <property type="entry name" value="Homeodomain-like"/>
    <property type="match status" value="1"/>
</dbReference>
<dbReference type="InterPro" id="IPR017930">
    <property type="entry name" value="Myb_dom"/>
</dbReference>
<dbReference type="EMBL" id="JAEHOE010000053">
    <property type="protein sequence ID" value="KAG2491470.1"/>
    <property type="molecule type" value="Genomic_DNA"/>
</dbReference>
<name>A0A836BWG7_9CHLO</name>
<dbReference type="GO" id="GO:0000981">
    <property type="term" value="F:DNA-binding transcription factor activity, RNA polymerase II-specific"/>
    <property type="evidence" value="ECO:0007669"/>
    <property type="project" value="TreeGrafter"/>
</dbReference>
<evidence type="ECO:0000259" key="2">
    <source>
        <dbReference type="PROSITE" id="PS50090"/>
    </source>
</evidence>
<feature type="compositionally biased region" description="Pro residues" evidence="1">
    <location>
        <begin position="668"/>
        <end position="682"/>
    </location>
</feature>
<dbReference type="CDD" id="cd00167">
    <property type="entry name" value="SANT"/>
    <property type="match status" value="2"/>
</dbReference>
<gene>
    <name evidence="4" type="ORF">HYH03_010255</name>
</gene>
<sequence>MRAAASSKDATSSSDSHSARKPKASAKSAGGGVGKSRKWTNEEVGALLAAVGALNPADTEGINWVEVAKHVPTRTGKQCREKWRNDLRPDISKEPWSSREEYIVCRIHCQVGNQWADIGRFLPGRAENSIKNHYNATLRSKAEAKPPSLLWVYGKQVLANGGCTSVETFDRAIQIYQSMTNVEPLALFAVEDEDLTAGTGPGAVGVALSLPPRAAAAASRPAGRAGSAAGGGGGARRPRKKHRRWGSGSSEDTGGSDSEPSLSFTSGSDSEGGEAHHPRRASGGISTNGSPTPTRPRAGSNGAAQAAAAAAATAAMTVGAAGTPTGAAAVPLVGAAAVRQHHLAVRHGPAGRLPMAGGGGRLAGSSQGQVTTHALTEPSLLQGSCTAFASGGGCTGGSGGAVEAQGQLGLGHRGSGGYGPGAAGFYRGASSSGHIGLDSACASPLRLSGGIPATPPPAVAAPPPGAPPPSPLPLPPMPPPGACKAERSCGPIGYTHAHAFAGGGSFGLDSRQSGALQTQHRAHSHELHMHQHTQLEQQRPQPLELELLSPCPPLAEAPGGLLPEACGLAPRPCLESGGDGSSDGGGSRGGGGSARGTGSGGGGSRDGSGGGSGGVASPISPVVLSPTDWPQQLERAFESMPDGTELAELLADIHCDGFAAASVLGPAASPPPPPAAAEPGPPRSGAASGSGSGGGGSSSPRASCSAVAGASTGHVATACHGPGPGVAAAAPGGGGCAGPLSALPLHALILRQLAMLQQCAAAGNPATAPAPPSLAAALLQAQPHASDASGMTTRHPSSDPAGSAAPPAAAPSLRPLYGLDVASAAAAAAAMVVAAHSSPPGARAMALKSRAAAAAGWPALGLGLGGLALTSPASQPARMVPVSPQGLVGRDSDGSPRHGHLL</sequence>
<dbReference type="PROSITE" id="PS51294">
    <property type="entry name" value="HTH_MYB"/>
    <property type="match status" value="2"/>
</dbReference>
<feature type="region of interest" description="Disordered" evidence="1">
    <location>
        <begin position="1"/>
        <end position="37"/>
    </location>
</feature>
<feature type="compositionally biased region" description="Low complexity" evidence="1">
    <location>
        <begin position="217"/>
        <end position="227"/>
    </location>
</feature>
<dbReference type="PANTHER" id="PTHR45614:SF25">
    <property type="entry name" value="MYB PROTEIN"/>
    <property type="match status" value="1"/>
</dbReference>
<evidence type="ECO:0000313" key="5">
    <source>
        <dbReference type="Proteomes" id="UP000612055"/>
    </source>
</evidence>
<dbReference type="AlphaFoldDB" id="A0A836BWG7"/>
<feature type="region of interest" description="Disordered" evidence="1">
    <location>
        <begin position="575"/>
        <end position="625"/>
    </location>
</feature>
<dbReference type="InterPro" id="IPR001005">
    <property type="entry name" value="SANT/Myb"/>
</dbReference>
<feature type="region of interest" description="Disordered" evidence="1">
    <location>
        <begin position="453"/>
        <end position="479"/>
    </location>
</feature>
<feature type="compositionally biased region" description="Polar residues" evidence="1">
    <location>
        <begin position="510"/>
        <end position="519"/>
    </location>
</feature>
<feature type="region of interest" description="Disordered" evidence="1">
    <location>
        <begin position="664"/>
        <end position="705"/>
    </location>
</feature>
<feature type="region of interest" description="Disordered" evidence="1">
    <location>
        <begin position="781"/>
        <end position="808"/>
    </location>
</feature>
<feature type="compositionally biased region" description="Low complexity" evidence="1">
    <location>
        <begin position="798"/>
        <end position="808"/>
    </location>
</feature>
<feature type="domain" description="Myb-like" evidence="2">
    <location>
        <begin position="88"/>
        <end position="138"/>
    </location>
</feature>
<dbReference type="InterPro" id="IPR009057">
    <property type="entry name" value="Homeodomain-like_sf"/>
</dbReference>
<organism evidence="4 5">
    <name type="scientific">Edaphochlamys debaryana</name>
    <dbReference type="NCBI Taxonomy" id="47281"/>
    <lineage>
        <taxon>Eukaryota</taxon>
        <taxon>Viridiplantae</taxon>
        <taxon>Chlorophyta</taxon>
        <taxon>core chlorophytes</taxon>
        <taxon>Chlorophyceae</taxon>
        <taxon>CS clade</taxon>
        <taxon>Chlamydomonadales</taxon>
        <taxon>Chlamydomonadales incertae sedis</taxon>
        <taxon>Edaphochlamys</taxon>
    </lineage>
</organism>
<evidence type="ECO:0000259" key="3">
    <source>
        <dbReference type="PROSITE" id="PS51294"/>
    </source>
</evidence>
<comment type="caution">
    <text evidence="4">The sequence shown here is derived from an EMBL/GenBank/DDBJ whole genome shotgun (WGS) entry which is preliminary data.</text>
</comment>
<dbReference type="GO" id="GO:0000978">
    <property type="term" value="F:RNA polymerase II cis-regulatory region sequence-specific DNA binding"/>
    <property type="evidence" value="ECO:0007669"/>
    <property type="project" value="TreeGrafter"/>
</dbReference>
<dbReference type="SMART" id="SM00717">
    <property type="entry name" value="SANT"/>
    <property type="match status" value="2"/>
</dbReference>
<keyword evidence="5" id="KW-1185">Reference proteome</keyword>
<dbReference type="PROSITE" id="PS50090">
    <property type="entry name" value="MYB_LIKE"/>
    <property type="match status" value="2"/>
</dbReference>
<protein>
    <submittedName>
        <fullName evidence="4">Uncharacterized protein</fullName>
    </submittedName>
</protein>
<dbReference type="PANTHER" id="PTHR45614">
    <property type="entry name" value="MYB PROTEIN-RELATED"/>
    <property type="match status" value="1"/>
</dbReference>
<feature type="domain" description="HTH myb-type" evidence="3">
    <location>
        <begin position="93"/>
        <end position="142"/>
    </location>
</feature>
<dbReference type="GO" id="GO:0005634">
    <property type="term" value="C:nucleus"/>
    <property type="evidence" value="ECO:0007669"/>
    <property type="project" value="TreeGrafter"/>
</dbReference>
<evidence type="ECO:0000256" key="1">
    <source>
        <dbReference type="SAM" id="MobiDB-lite"/>
    </source>
</evidence>